<reference evidence="6" key="1">
    <citation type="submission" date="2021-02" db="EMBL/GenBank/DDBJ databases">
        <title>Metagenome analyses of Stigonema ocellatum DSM 106950, Chlorogloea purpurea SAG 13.99 and Gomphosphaeria aponina DSM 107014.</title>
        <authorList>
            <person name="Marter P."/>
            <person name="Huang S."/>
        </authorList>
    </citation>
    <scope>NUCLEOTIDE SEQUENCE</scope>
    <source>
        <strain evidence="6">JP213</strain>
    </source>
</reference>
<protein>
    <recommendedName>
        <fullName evidence="4">Phosphate-binding protein</fullName>
    </recommendedName>
</protein>
<keyword evidence="2 4" id="KW-0813">Transport</keyword>
<keyword evidence="3 4" id="KW-0592">Phosphate transport</keyword>
<dbReference type="EMBL" id="JADQBC010000036">
    <property type="protein sequence ID" value="MBR8827602.1"/>
    <property type="molecule type" value="Genomic_DNA"/>
</dbReference>
<dbReference type="PANTHER" id="PTHR42996">
    <property type="entry name" value="PHOSPHATE-BINDING PROTEIN PSTS"/>
    <property type="match status" value="1"/>
</dbReference>
<dbReference type="GO" id="GO:0043190">
    <property type="term" value="C:ATP-binding cassette (ABC) transporter complex"/>
    <property type="evidence" value="ECO:0007669"/>
    <property type="project" value="InterPro"/>
</dbReference>
<evidence type="ECO:0000256" key="2">
    <source>
        <dbReference type="ARBA" id="ARBA00022448"/>
    </source>
</evidence>
<dbReference type="InterPro" id="IPR005673">
    <property type="entry name" value="ABC_phos-bd_PstS"/>
</dbReference>
<evidence type="ECO:0000259" key="5">
    <source>
        <dbReference type="Pfam" id="PF12849"/>
    </source>
</evidence>
<dbReference type="InterPro" id="IPR024370">
    <property type="entry name" value="PBP_domain"/>
</dbReference>
<feature type="domain" description="PBP" evidence="5">
    <location>
        <begin position="43"/>
        <end position="329"/>
    </location>
</feature>
<name>A0A941GPR6_9CHRO</name>
<evidence type="ECO:0000256" key="4">
    <source>
        <dbReference type="PIRNR" id="PIRNR002756"/>
    </source>
</evidence>
<dbReference type="SUPFAM" id="SSF53850">
    <property type="entry name" value="Periplasmic binding protein-like II"/>
    <property type="match status" value="1"/>
</dbReference>
<dbReference type="PIRSF" id="PIRSF002756">
    <property type="entry name" value="PstS"/>
    <property type="match status" value="1"/>
</dbReference>
<evidence type="ECO:0000256" key="1">
    <source>
        <dbReference type="ARBA" id="ARBA00008725"/>
    </source>
</evidence>
<evidence type="ECO:0000256" key="3">
    <source>
        <dbReference type="ARBA" id="ARBA00022592"/>
    </source>
</evidence>
<dbReference type="Proteomes" id="UP000767446">
    <property type="component" value="Unassembled WGS sequence"/>
</dbReference>
<organism evidence="6 7">
    <name type="scientific">Gomphosphaeria aponina SAG 52.96 = DSM 107014</name>
    <dbReference type="NCBI Taxonomy" id="1521640"/>
    <lineage>
        <taxon>Bacteria</taxon>
        <taxon>Bacillati</taxon>
        <taxon>Cyanobacteriota</taxon>
        <taxon>Cyanophyceae</taxon>
        <taxon>Oscillatoriophycideae</taxon>
        <taxon>Chroococcales</taxon>
        <taxon>Gomphosphaeriaceae</taxon>
        <taxon>Gomphosphaeria</taxon>
    </lineage>
</organism>
<dbReference type="GO" id="GO:0042301">
    <property type="term" value="F:phosphate ion binding"/>
    <property type="evidence" value="ECO:0007669"/>
    <property type="project" value="InterPro"/>
</dbReference>
<dbReference type="PANTHER" id="PTHR42996:SF1">
    <property type="entry name" value="PHOSPHATE-BINDING PROTEIN PSTS"/>
    <property type="match status" value="1"/>
</dbReference>
<dbReference type="CDD" id="cd13565">
    <property type="entry name" value="PBP2_PstS"/>
    <property type="match status" value="1"/>
</dbReference>
<dbReference type="NCBIfam" id="TIGR00975">
    <property type="entry name" value="3a0107s03"/>
    <property type="match status" value="1"/>
</dbReference>
<gene>
    <name evidence="6" type="primary">pstS</name>
    <name evidence="6" type="ORF">DSM107014_06775</name>
</gene>
<evidence type="ECO:0000313" key="7">
    <source>
        <dbReference type="Proteomes" id="UP000767446"/>
    </source>
</evidence>
<dbReference type="AlphaFoldDB" id="A0A941GPR6"/>
<dbReference type="Pfam" id="PF12849">
    <property type="entry name" value="PBP_like_2"/>
    <property type="match status" value="1"/>
</dbReference>
<comment type="caution">
    <text evidence="6">The sequence shown here is derived from an EMBL/GenBank/DDBJ whole genome shotgun (WGS) entry which is preliminary data.</text>
</comment>
<proteinExistence type="inferred from homology"/>
<sequence>MLNFKSWNKGQMLLAPLLIFTLGIGSCGNNPQSNTEGGGAPQASGSRVSITGAGATFPAPLYQRWFFEYNRDVNPNVQISYQSVGSGAGIEQFTQGTVDFGASDIAMSDEQIAKVSRGVVLLPMAAGSIVFAYNLPDVPELKLSRKNYVDIMLGNITKWNDPALAADNPGVNLPDQNITVVVRSDGSGTTSVFTQHLGEISSEWKEKVGSGTAVEFPVGIASRGNEGVTATLSQTQGSIGYIEYGFARKLGISMATIENQAGNFVSPNSETTSAALAAVELPENLRAFIFDPEGENSYPIVTYTWILAYKTGTDPAKRDAFKGVMLWALDNGQTIADDLGYIPLPPEVITRIKDAMETIE</sequence>
<comment type="similarity">
    <text evidence="1 4">Belongs to the PstS family.</text>
</comment>
<dbReference type="Gene3D" id="3.40.190.10">
    <property type="entry name" value="Periplasmic binding protein-like II"/>
    <property type="match status" value="2"/>
</dbReference>
<accession>A0A941GPR6</accession>
<evidence type="ECO:0000313" key="6">
    <source>
        <dbReference type="EMBL" id="MBR8827602.1"/>
    </source>
</evidence>
<dbReference type="GO" id="GO:0035435">
    <property type="term" value="P:phosphate ion transmembrane transport"/>
    <property type="evidence" value="ECO:0007669"/>
    <property type="project" value="InterPro"/>
</dbReference>
<dbReference type="PROSITE" id="PS51257">
    <property type="entry name" value="PROKAR_LIPOPROTEIN"/>
    <property type="match status" value="1"/>
</dbReference>
<dbReference type="InterPro" id="IPR050962">
    <property type="entry name" value="Phosphate-bind_PstS"/>
</dbReference>